<evidence type="ECO:0000313" key="1">
    <source>
        <dbReference type="EMBL" id="KAF9585873.1"/>
    </source>
</evidence>
<sequence>MATYTPTFTATGPVTTRSPPYPTIPAGSTGIIICNKWIGSEKHCIEYLTICYPISYPTGKADSNPGLYERLELAATTTTGVTSASTSVTTSSTTPTATKSGATQLSKSGIMIMAMLFAAAVLA</sequence>
<gene>
    <name evidence="1" type="ORF">BGW38_000301</name>
</gene>
<dbReference type="Proteomes" id="UP000780801">
    <property type="component" value="Unassembled WGS sequence"/>
</dbReference>
<dbReference type="EMBL" id="JAABOA010000108">
    <property type="protein sequence ID" value="KAF9585873.1"/>
    <property type="molecule type" value="Genomic_DNA"/>
</dbReference>
<name>A0A9P6G1M9_9FUNG</name>
<evidence type="ECO:0000313" key="2">
    <source>
        <dbReference type="Proteomes" id="UP000780801"/>
    </source>
</evidence>
<keyword evidence="2" id="KW-1185">Reference proteome</keyword>
<proteinExistence type="predicted"/>
<dbReference type="AlphaFoldDB" id="A0A9P6G1M9"/>
<protein>
    <submittedName>
        <fullName evidence="1">Uncharacterized protein</fullName>
    </submittedName>
</protein>
<reference evidence="1" key="1">
    <citation type="journal article" date="2020" name="Fungal Divers.">
        <title>Resolving the Mortierellaceae phylogeny through synthesis of multi-gene phylogenetics and phylogenomics.</title>
        <authorList>
            <person name="Vandepol N."/>
            <person name="Liber J."/>
            <person name="Desiro A."/>
            <person name="Na H."/>
            <person name="Kennedy M."/>
            <person name="Barry K."/>
            <person name="Grigoriev I.V."/>
            <person name="Miller A.N."/>
            <person name="O'Donnell K."/>
            <person name="Stajich J.E."/>
            <person name="Bonito G."/>
        </authorList>
    </citation>
    <scope>NUCLEOTIDE SEQUENCE</scope>
    <source>
        <strain evidence="1">KOD1015</strain>
    </source>
</reference>
<comment type="caution">
    <text evidence="1">The sequence shown here is derived from an EMBL/GenBank/DDBJ whole genome shotgun (WGS) entry which is preliminary data.</text>
</comment>
<organism evidence="1 2">
    <name type="scientific">Lunasporangiospora selenospora</name>
    <dbReference type="NCBI Taxonomy" id="979761"/>
    <lineage>
        <taxon>Eukaryota</taxon>
        <taxon>Fungi</taxon>
        <taxon>Fungi incertae sedis</taxon>
        <taxon>Mucoromycota</taxon>
        <taxon>Mortierellomycotina</taxon>
        <taxon>Mortierellomycetes</taxon>
        <taxon>Mortierellales</taxon>
        <taxon>Mortierellaceae</taxon>
        <taxon>Lunasporangiospora</taxon>
    </lineage>
</organism>
<accession>A0A9P6G1M9</accession>